<gene>
    <name evidence="3" type="ORF">KIH39_06555</name>
</gene>
<accession>A0A8E6B801</accession>
<evidence type="ECO:0000256" key="2">
    <source>
        <dbReference type="SAM" id="SignalP"/>
    </source>
</evidence>
<evidence type="ECO:0000313" key="4">
    <source>
        <dbReference type="Proteomes" id="UP000676194"/>
    </source>
</evidence>
<keyword evidence="1" id="KW-0812">Transmembrane</keyword>
<feature type="signal peptide" evidence="2">
    <location>
        <begin position="1"/>
        <end position="22"/>
    </location>
</feature>
<keyword evidence="1" id="KW-1133">Transmembrane helix</keyword>
<dbReference type="RefSeq" id="WP_213498481.1">
    <property type="nucleotide sequence ID" value="NZ_CP074694.1"/>
</dbReference>
<feature type="chain" id="PRO_5034514321" description="PEP-CTERM protein-sorting domain-containing protein" evidence="2">
    <location>
        <begin position="23"/>
        <end position="872"/>
    </location>
</feature>
<organism evidence="3 4">
    <name type="scientific">Telmatocola sphagniphila</name>
    <dbReference type="NCBI Taxonomy" id="1123043"/>
    <lineage>
        <taxon>Bacteria</taxon>
        <taxon>Pseudomonadati</taxon>
        <taxon>Planctomycetota</taxon>
        <taxon>Planctomycetia</taxon>
        <taxon>Gemmatales</taxon>
        <taxon>Gemmataceae</taxon>
    </lineage>
</organism>
<feature type="transmembrane region" description="Helical" evidence="1">
    <location>
        <begin position="835"/>
        <end position="852"/>
    </location>
</feature>
<dbReference type="EMBL" id="CP074694">
    <property type="protein sequence ID" value="QVL33568.1"/>
    <property type="molecule type" value="Genomic_DNA"/>
</dbReference>
<keyword evidence="4" id="KW-1185">Reference proteome</keyword>
<evidence type="ECO:0008006" key="5">
    <source>
        <dbReference type="Google" id="ProtNLM"/>
    </source>
</evidence>
<proteinExistence type="predicted"/>
<sequence>MRYAILTIFVAGAFLTCGLDQAIAQTYTWNGGGADSNWSTSGNWSSPPPVGGSSSTAIVLNGTTRTTTNQDLGNPFLLNSLALNTDGSATSGFVITGGQLQFTGAGANITVNTNGPSQPGNPLVIRSALDISSNALSISLPSASGDINNPYEALLSGALTGTGTITQNGSAIGSNFVLAGHNSAFAGTYTVTGTSTLVIGANDALNRQSIVNLNSSLGGLTTLTLTSTLAGTSNTAYSLAIGSLSGTSGGSSLALGDATNFSTLLTGFNNDSNDIYAGTISMSGSGSHFGKVGTGTQTLSASSTNTQGSISVRDGSLILSGSGNLGSTSTSPVNSLSISIYSGASSTPAELRTVTGTSTNSRIQNNAAINIGGGLFHINASGLGTSATGYVEIVGGLTLLSGQSTIQVDASTNSGAGLQFSSYSAGTNEGTVFFKGNSLGSSPVSVAGTSNITFSTSPTLVGGGGSSGQTNISILPSGFGSSTGSGTTPDSLVTIGANGVRPLTSAEYLTSFSSGSTLTDNVSLSGSVPTLNAATTINALLLPTSVTLNVTSVPLTITSGVLLNTSSSSSISSSGTLLFGASGTSTAYITVTNTLNIGLPITASNLSKSGAGNLILNNSVSLGSNPYVAVNAGTLTLGGSASFSSSGTLTYQVSAPATLDATAVGLNLTSNQILQGNGSVLGTVTVGNGGIIAPSALGGPSSSLASPGTLSTGTLTLLGGGSYVWYVGSETGGLYTSNKITGTTLNINSTSANPFIIKLTTLAASNSLGAIYDFDPTVINTWTLSSFTTVNGFAVNKFSIDTSNFQNSLAGGSFSISLANSNQNLVLTFTPAPEQGFLVICGFALLGISLAVRSNRRQSSLQGAARAFRRLK</sequence>
<keyword evidence="2" id="KW-0732">Signal</keyword>
<protein>
    <recommendedName>
        <fullName evidence="5">PEP-CTERM protein-sorting domain-containing protein</fullName>
    </recommendedName>
</protein>
<dbReference type="Proteomes" id="UP000676194">
    <property type="component" value="Chromosome"/>
</dbReference>
<dbReference type="KEGG" id="tsph:KIH39_06555"/>
<reference evidence="3" key="1">
    <citation type="submission" date="2021-05" db="EMBL/GenBank/DDBJ databases">
        <title>Complete genome sequence of the cellulolytic planctomycete Telmatocola sphagniphila SP2T and characterization of the first cellulase from planctomycetes.</title>
        <authorList>
            <person name="Rakitin A.L."/>
            <person name="Beletsky A.V."/>
            <person name="Naumoff D.G."/>
            <person name="Kulichevskaya I.S."/>
            <person name="Mardanov A.V."/>
            <person name="Ravin N.V."/>
            <person name="Dedysh S.N."/>
        </authorList>
    </citation>
    <scope>NUCLEOTIDE SEQUENCE</scope>
    <source>
        <strain evidence="3">SP2T</strain>
    </source>
</reference>
<evidence type="ECO:0000256" key="1">
    <source>
        <dbReference type="SAM" id="Phobius"/>
    </source>
</evidence>
<keyword evidence="1" id="KW-0472">Membrane</keyword>
<dbReference type="AlphaFoldDB" id="A0A8E6B801"/>
<evidence type="ECO:0000313" key="3">
    <source>
        <dbReference type="EMBL" id="QVL33568.1"/>
    </source>
</evidence>
<name>A0A8E6B801_9BACT</name>